<dbReference type="Proteomes" id="UP000199012">
    <property type="component" value="Unassembled WGS sequence"/>
</dbReference>
<dbReference type="EMBL" id="FOKA01000016">
    <property type="protein sequence ID" value="SFB34377.1"/>
    <property type="molecule type" value="Genomic_DNA"/>
</dbReference>
<evidence type="ECO:0000256" key="1">
    <source>
        <dbReference type="SAM" id="MobiDB-lite"/>
    </source>
</evidence>
<feature type="region of interest" description="Disordered" evidence="1">
    <location>
        <begin position="159"/>
        <end position="178"/>
    </location>
</feature>
<dbReference type="OrthoDB" id="5516926at2"/>
<sequence>MGLLVELTPPATVAAAALNRARAAARARGLRPGDPPRRTALAIAERQAEAAAGGSGAHPSARDPQPVAATLGRLLDEAGWRQDVLVGGVVGRWADIVGPQVAEHCVVERFGGGELVVRTDSTAWAAQMRLLAPTLLGRLAQTVGEGVVVEVTVLGPTGPGFGRGPRSVRGRGPRDTWG</sequence>
<accession>A0A1I1A8Y3</accession>
<evidence type="ECO:0000313" key="2">
    <source>
        <dbReference type="EMBL" id="SFB34377.1"/>
    </source>
</evidence>
<dbReference type="PANTHER" id="PTHR36456:SF1">
    <property type="entry name" value="UPF0232 PROTEIN SCO3875"/>
    <property type="match status" value="1"/>
</dbReference>
<gene>
    <name evidence="2" type="ORF">SAMN05421867_11615</name>
</gene>
<dbReference type="AlphaFoldDB" id="A0A1I1A8Y3"/>
<reference evidence="2 3" key="1">
    <citation type="submission" date="2016-10" db="EMBL/GenBank/DDBJ databases">
        <authorList>
            <person name="de Groot N.N."/>
        </authorList>
    </citation>
    <scope>NUCLEOTIDE SEQUENCE [LARGE SCALE GENOMIC DNA]</scope>
    <source>
        <strain evidence="2 3">CGMCC 4.6945</strain>
    </source>
</reference>
<evidence type="ECO:0000313" key="3">
    <source>
        <dbReference type="Proteomes" id="UP000199012"/>
    </source>
</evidence>
<organism evidence="2 3">
    <name type="scientific">Cellulomonas marina</name>
    <dbReference type="NCBI Taxonomy" id="988821"/>
    <lineage>
        <taxon>Bacteria</taxon>
        <taxon>Bacillati</taxon>
        <taxon>Actinomycetota</taxon>
        <taxon>Actinomycetes</taxon>
        <taxon>Micrococcales</taxon>
        <taxon>Cellulomonadaceae</taxon>
        <taxon>Cellulomonas</taxon>
    </lineage>
</organism>
<dbReference type="STRING" id="988821.SAMN05421867_11615"/>
<name>A0A1I1A8Y3_9CELL</name>
<keyword evidence="3" id="KW-1185">Reference proteome</keyword>
<dbReference type="Pfam" id="PF05258">
    <property type="entry name" value="DciA"/>
    <property type="match status" value="1"/>
</dbReference>
<dbReference type="PANTHER" id="PTHR36456">
    <property type="entry name" value="UPF0232 PROTEIN SCO3875"/>
    <property type="match status" value="1"/>
</dbReference>
<proteinExistence type="predicted"/>
<dbReference type="InterPro" id="IPR007922">
    <property type="entry name" value="DciA-like"/>
</dbReference>
<protein>
    <submittedName>
        <fullName evidence="2">Predicted nucleic acid-binding protein, contains Zn-ribbon domain (Includes truncated derivatives)</fullName>
    </submittedName>
</protein>